<feature type="compositionally biased region" description="Basic and acidic residues" evidence="1">
    <location>
        <begin position="498"/>
        <end position="512"/>
    </location>
</feature>
<reference evidence="3" key="1">
    <citation type="submission" date="2023-03" db="EMBL/GenBank/DDBJ databases">
        <title>Massive genome expansion in bonnet fungi (Mycena s.s.) driven by repeated elements and novel gene families across ecological guilds.</title>
        <authorList>
            <consortium name="Lawrence Berkeley National Laboratory"/>
            <person name="Harder C.B."/>
            <person name="Miyauchi S."/>
            <person name="Viragh M."/>
            <person name="Kuo A."/>
            <person name="Thoen E."/>
            <person name="Andreopoulos B."/>
            <person name="Lu D."/>
            <person name="Skrede I."/>
            <person name="Drula E."/>
            <person name="Henrissat B."/>
            <person name="Morin E."/>
            <person name="Kohler A."/>
            <person name="Barry K."/>
            <person name="LaButti K."/>
            <person name="Morin E."/>
            <person name="Salamov A."/>
            <person name="Lipzen A."/>
            <person name="Mereny Z."/>
            <person name="Hegedus B."/>
            <person name="Baldrian P."/>
            <person name="Stursova M."/>
            <person name="Weitz H."/>
            <person name="Taylor A."/>
            <person name="Grigoriev I.V."/>
            <person name="Nagy L.G."/>
            <person name="Martin F."/>
            <person name="Kauserud H."/>
        </authorList>
    </citation>
    <scope>NUCLEOTIDE SEQUENCE</scope>
    <source>
        <strain evidence="3">9284</strain>
    </source>
</reference>
<accession>A0AAD7C2L2</accession>
<keyword evidence="2" id="KW-0812">Transmembrane</keyword>
<evidence type="ECO:0000256" key="2">
    <source>
        <dbReference type="SAM" id="Phobius"/>
    </source>
</evidence>
<keyword evidence="2" id="KW-1133">Transmembrane helix</keyword>
<evidence type="ECO:0000313" key="3">
    <source>
        <dbReference type="EMBL" id="KAJ7636234.1"/>
    </source>
</evidence>
<comment type="caution">
    <text evidence="3">The sequence shown here is derived from an EMBL/GenBank/DDBJ whole genome shotgun (WGS) entry which is preliminary data.</text>
</comment>
<feature type="region of interest" description="Disordered" evidence="1">
    <location>
        <begin position="1"/>
        <end position="22"/>
    </location>
</feature>
<feature type="transmembrane region" description="Helical" evidence="2">
    <location>
        <begin position="225"/>
        <end position="245"/>
    </location>
</feature>
<keyword evidence="2" id="KW-0472">Membrane</keyword>
<evidence type="ECO:0000313" key="4">
    <source>
        <dbReference type="Proteomes" id="UP001221142"/>
    </source>
</evidence>
<dbReference type="Proteomes" id="UP001221142">
    <property type="component" value="Unassembled WGS sequence"/>
</dbReference>
<feature type="transmembrane region" description="Helical" evidence="2">
    <location>
        <begin position="391"/>
        <end position="415"/>
    </location>
</feature>
<feature type="region of interest" description="Disordered" evidence="1">
    <location>
        <begin position="528"/>
        <end position="547"/>
    </location>
</feature>
<dbReference type="EMBL" id="JARKIF010000006">
    <property type="protein sequence ID" value="KAJ7636234.1"/>
    <property type="molecule type" value="Genomic_DNA"/>
</dbReference>
<keyword evidence="4" id="KW-1185">Reference proteome</keyword>
<sequence length="636" mass="69988">MVPIAAPARKGETKPSVEAPTGLCRAGGQKDIFSLGPEGYESTCNDFRQILVHTRKNREGQHVLDIHAGYGKSENTITPSTPIKSAHDGASITRWRIGLPRSFARPERVAIPLVFLLMRSSFSRTASSRQARTFAWAAWTFFWVAGTSEAMWRARDHGDMTAITLQAARNKQGIEIQVYCSFYCGLIETRAGMIGEDIDVWADSVLVLLELTALIYGVISDLSLISVMIPFLLTVVFRVATIRAAKEPFFAQNSLYFTQRTARDKWGEGVFITIFRPMVMLFLLGVTLYIAAIYVVVDPLDATVYTQGIASLALLPGSNLFGIVYVTANIPWSSHDVDLTPQVTALQQNASTTGLNSSASTLTLIQPNPGYIITWTQETRNHSVLSGISSLGGFLSIISGVFTLIFGADILYFAFGRRQLSAFGMVHIFQKRKFVRRWNEDFPALHTEGGQPGSETAGIVAFLRERLVDVGENPHQDDASREAARLLERLRPNLIEFLRNRTGDDDPHDSEQRSVGTDDIEMALRASDVPAADKSEIEAPDEAGIAGSRESTSLLQGAEDGQCEEATVTSVTRLRAYTNEKRAFEVELDTSGGTRTKHLRLGRPPVDDKRSINGKTMKFSCLASPHGMLADFCHKG</sequence>
<protein>
    <submittedName>
        <fullName evidence="3">Uncharacterized protein</fullName>
    </submittedName>
</protein>
<organism evidence="3 4">
    <name type="scientific">Roridomyces roridus</name>
    <dbReference type="NCBI Taxonomy" id="1738132"/>
    <lineage>
        <taxon>Eukaryota</taxon>
        <taxon>Fungi</taxon>
        <taxon>Dikarya</taxon>
        <taxon>Basidiomycota</taxon>
        <taxon>Agaricomycotina</taxon>
        <taxon>Agaricomycetes</taxon>
        <taxon>Agaricomycetidae</taxon>
        <taxon>Agaricales</taxon>
        <taxon>Marasmiineae</taxon>
        <taxon>Mycenaceae</taxon>
        <taxon>Roridomyces</taxon>
    </lineage>
</organism>
<evidence type="ECO:0000256" key="1">
    <source>
        <dbReference type="SAM" id="MobiDB-lite"/>
    </source>
</evidence>
<dbReference type="AlphaFoldDB" id="A0AAD7C2L2"/>
<gene>
    <name evidence="3" type="ORF">FB45DRAFT_1137715</name>
</gene>
<name>A0AAD7C2L2_9AGAR</name>
<proteinExistence type="predicted"/>
<feature type="transmembrane region" description="Helical" evidence="2">
    <location>
        <begin position="266"/>
        <end position="297"/>
    </location>
</feature>
<feature type="region of interest" description="Disordered" evidence="1">
    <location>
        <begin position="498"/>
        <end position="521"/>
    </location>
</feature>